<proteinExistence type="predicted"/>
<dbReference type="Proteomes" id="UP000178082">
    <property type="component" value="Unassembled WGS sequence"/>
</dbReference>
<accession>A0A1F7SIB2</accession>
<organism evidence="1 2">
    <name type="scientific">Candidatus Schekmanbacteria bacterium RIFCSPLOWO2_12_FULL_38_15</name>
    <dbReference type="NCBI Taxonomy" id="1817883"/>
    <lineage>
        <taxon>Bacteria</taxon>
        <taxon>Candidatus Schekmaniibacteriota</taxon>
    </lineage>
</organism>
<protein>
    <recommendedName>
        <fullName evidence="3">L-2-amino-thiazoline-4-carboxylic acid hydrolase</fullName>
    </recommendedName>
</protein>
<dbReference type="Pfam" id="PF14196">
    <property type="entry name" value="ATC_hydrolase"/>
    <property type="match status" value="1"/>
</dbReference>
<sequence length="179" mass="20672">MADDFGFPPEVVEFAKEAVRKDGRWMALMVKAVHEKWGREAIDVLCKAFYEFGIEEGKRYKKEYGYEGRENEIDVAVALRDIYPNVHKHLGAAGLAIERIKFCPTESESHIPECSIFDAWKSIWDKPWFMCEIMSKSHDEGFMKGLNPKLEWTHHAEKNGQEGLARGAGYCKMRLILKK</sequence>
<dbReference type="EMBL" id="MGDI01000025">
    <property type="protein sequence ID" value="OGL53511.1"/>
    <property type="molecule type" value="Genomic_DNA"/>
</dbReference>
<evidence type="ECO:0008006" key="3">
    <source>
        <dbReference type="Google" id="ProtNLM"/>
    </source>
</evidence>
<reference evidence="1 2" key="1">
    <citation type="journal article" date="2016" name="Nat. Commun.">
        <title>Thousands of microbial genomes shed light on interconnected biogeochemical processes in an aquifer system.</title>
        <authorList>
            <person name="Anantharaman K."/>
            <person name="Brown C.T."/>
            <person name="Hug L.A."/>
            <person name="Sharon I."/>
            <person name="Castelle C.J."/>
            <person name="Probst A.J."/>
            <person name="Thomas B.C."/>
            <person name="Singh A."/>
            <person name="Wilkins M.J."/>
            <person name="Karaoz U."/>
            <person name="Brodie E.L."/>
            <person name="Williams K.H."/>
            <person name="Hubbard S.S."/>
            <person name="Banfield J.F."/>
        </authorList>
    </citation>
    <scope>NUCLEOTIDE SEQUENCE [LARGE SCALE GENOMIC DNA]</scope>
</reference>
<evidence type="ECO:0000313" key="1">
    <source>
        <dbReference type="EMBL" id="OGL53511.1"/>
    </source>
</evidence>
<dbReference type="InterPro" id="IPR026002">
    <property type="entry name" value="ATC_hydrolase-like"/>
</dbReference>
<comment type="caution">
    <text evidence="1">The sequence shown here is derived from an EMBL/GenBank/DDBJ whole genome shotgun (WGS) entry which is preliminary data.</text>
</comment>
<gene>
    <name evidence="1" type="ORF">A3G31_08430</name>
</gene>
<dbReference type="AlphaFoldDB" id="A0A1F7SIB2"/>
<name>A0A1F7SIB2_9BACT</name>
<evidence type="ECO:0000313" key="2">
    <source>
        <dbReference type="Proteomes" id="UP000178082"/>
    </source>
</evidence>